<dbReference type="OrthoDB" id="3314392at2"/>
<dbReference type="PANTHER" id="PTHR30282">
    <property type="entry name" value="P-AMINOBENZOYL GLUTAMATE TRANSPORTER"/>
    <property type="match status" value="1"/>
</dbReference>
<dbReference type="KEGG" id="bic:LMTR13_28135"/>
<keyword evidence="3" id="KW-1185">Reference proteome</keyword>
<keyword evidence="1" id="KW-1133">Transmembrane helix</keyword>
<keyword evidence="1" id="KW-0472">Membrane</keyword>
<dbReference type="AlphaFoldDB" id="A0A1B1UKV4"/>
<dbReference type="Pfam" id="PF03806">
    <property type="entry name" value="ABG_transport"/>
    <property type="match status" value="1"/>
</dbReference>
<keyword evidence="1" id="KW-0812">Transmembrane</keyword>
<protein>
    <submittedName>
        <fullName evidence="2">Uncharacterized protein</fullName>
    </submittedName>
</protein>
<dbReference type="InterPro" id="IPR004697">
    <property type="entry name" value="AbgT"/>
</dbReference>
<feature type="transmembrane region" description="Helical" evidence="1">
    <location>
        <begin position="30"/>
        <end position="55"/>
    </location>
</feature>
<name>A0A1B1UKV4_9BRAD</name>
<gene>
    <name evidence="2" type="ORF">LMTR13_28135</name>
</gene>
<proteinExistence type="predicted"/>
<dbReference type="PANTHER" id="PTHR30282:SF0">
    <property type="entry name" value="P-AMINOBENZOYL-GLUTAMATE TRANSPORT PROTEIN"/>
    <property type="match status" value="1"/>
</dbReference>
<reference evidence="2 3" key="1">
    <citation type="submission" date="2016-07" db="EMBL/GenBank/DDBJ databases">
        <title>Complete genome sequence of Bradyrhizobium icense LMTR 13T, a potential inoculant strain isolated from lima bean (Phaseolus lunatus) in Peru.</title>
        <authorList>
            <person name="Ormeno-Orrillo E."/>
            <person name="Duran D."/>
            <person name="Rogel M.A."/>
            <person name="Rey L."/>
            <person name="Imperial J."/>
            <person name="Ruiz-Argueso T."/>
            <person name="Martinez-Romero E."/>
        </authorList>
    </citation>
    <scope>NUCLEOTIDE SEQUENCE [LARGE SCALE GENOMIC DNA]</scope>
    <source>
        <strain evidence="2 3">LMTR 13</strain>
    </source>
</reference>
<dbReference type="GO" id="GO:1902604">
    <property type="term" value="P:p-aminobenzoyl-glutamate transmembrane transport"/>
    <property type="evidence" value="ECO:0007669"/>
    <property type="project" value="InterPro"/>
</dbReference>
<dbReference type="GO" id="GO:0015558">
    <property type="term" value="F:secondary active p-aminobenzoyl-glutamate transmembrane transporter activity"/>
    <property type="evidence" value="ECO:0007669"/>
    <property type="project" value="InterPro"/>
</dbReference>
<organism evidence="2 3">
    <name type="scientific">Bradyrhizobium icense</name>
    <dbReference type="NCBI Taxonomy" id="1274631"/>
    <lineage>
        <taxon>Bacteria</taxon>
        <taxon>Pseudomonadati</taxon>
        <taxon>Pseudomonadota</taxon>
        <taxon>Alphaproteobacteria</taxon>
        <taxon>Hyphomicrobiales</taxon>
        <taxon>Nitrobacteraceae</taxon>
        <taxon>Bradyrhizobium</taxon>
    </lineage>
</organism>
<accession>A0A1B1UKV4</accession>
<evidence type="ECO:0000313" key="3">
    <source>
        <dbReference type="Proteomes" id="UP000092839"/>
    </source>
</evidence>
<dbReference type="STRING" id="1274631.LMTR13_28135"/>
<evidence type="ECO:0000256" key="1">
    <source>
        <dbReference type="SAM" id="Phobius"/>
    </source>
</evidence>
<dbReference type="Proteomes" id="UP000092839">
    <property type="component" value="Chromosome"/>
</dbReference>
<dbReference type="EMBL" id="CP016428">
    <property type="protein sequence ID" value="ANW03434.1"/>
    <property type="molecule type" value="Genomic_DNA"/>
</dbReference>
<evidence type="ECO:0000313" key="2">
    <source>
        <dbReference type="EMBL" id="ANW03434.1"/>
    </source>
</evidence>
<sequence>MNSITPLDPYFALVVGFAQKYDRKAGVGTVLALMLPYVFWMSALWTLLFILWYLLDLPWGV</sequence>